<keyword evidence="1" id="KW-1133">Transmembrane helix</keyword>
<name>A0A417YCM1_9BACI</name>
<proteinExistence type="predicted"/>
<evidence type="ECO:0000313" key="3">
    <source>
        <dbReference type="Proteomes" id="UP000285456"/>
    </source>
</evidence>
<keyword evidence="1" id="KW-0812">Transmembrane</keyword>
<feature type="transmembrane region" description="Helical" evidence="1">
    <location>
        <begin position="78"/>
        <end position="100"/>
    </location>
</feature>
<keyword evidence="3" id="KW-1185">Reference proteome</keyword>
<dbReference type="AlphaFoldDB" id="A0A417YCM1"/>
<accession>A0A417YCM1</accession>
<feature type="transmembrane region" description="Helical" evidence="1">
    <location>
        <begin position="37"/>
        <end position="58"/>
    </location>
</feature>
<keyword evidence="1" id="KW-0472">Membrane</keyword>
<gene>
    <name evidence="2" type="ORF">D1B32_17515</name>
</gene>
<dbReference type="EMBL" id="QWEH01000014">
    <property type="protein sequence ID" value="RHW30369.1"/>
    <property type="molecule type" value="Genomic_DNA"/>
</dbReference>
<dbReference type="Proteomes" id="UP000285456">
    <property type="component" value="Unassembled WGS sequence"/>
</dbReference>
<reference evidence="2 3" key="1">
    <citation type="journal article" date="2007" name="Int. J. Syst. Evol. Microbiol.">
        <title>Oceanobacillus profundus sp. nov., isolated from a deep-sea sediment core.</title>
        <authorList>
            <person name="Kim Y.G."/>
            <person name="Choi D.H."/>
            <person name="Hyun S."/>
            <person name="Cho B.C."/>
        </authorList>
    </citation>
    <scope>NUCLEOTIDE SEQUENCE [LARGE SCALE GENOMIC DNA]</scope>
    <source>
        <strain evidence="2 3">DSM 18246</strain>
    </source>
</reference>
<sequence length="105" mass="11758">MIMYGLLNIGSLVLGLIAWILPIASLAKRNKDNNKTWVLFSIASFSACVISLCFQILYNDYLVRIEDWSALMDTSKGVVRLSFLLSIVTIVLNVITAIVYNKKSK</sequence>
<organism evidence="2 3">
    <name type="scientific">Oceanobacillus profundus</name>
    <dbReference type="NCBI Taxonomy" id="372463"/>
    <lineage>
        <taxon>Bacteria</taxon>
        <taxon>Bacillati</taxon>
        <taxon>Bacillota</taxon>
        <taxon>Bacilli</taxon>
        <taxon>Bacillales</taxon>
        <taxon>Bacillaceae</taxon>
        <taxon>Oceanobacillus</taxon>
    </lineage>
</organism>
<dbReference type="OrthoDB" id="1758157at2"/>
<evidence type="ECO:0000313" key="2">
    <source>
        <dbReference type="EMBL" id="RHW30369.1"/>
    </source>
</evidence>
<comment type="caution">
    <text evidence="2">The sequence shown here is derived from an EMBL/GenBank/DDBJ whole genome shotgun (WGS) entry which is preliminary data.</text>
</comment>
<protein>
    <recommendedName>
        <fullName evidence="4">Cytochrome c oxidase subunit 4</fullName>
    </recommendedName>
</protein>
<feature type="transmembrane region" description="Helical" evidence="1">
    <location>
        <begin position="6"/>
        <end position="25"/>
    </location>
</feature>
<evidence type="ECO:0008006" key="4">
    <source>
        <dbReference type="Google" id="ProtNLM"/>
    </source>
</evidence>
<evidence type="ECO:0000256" key="1">
    <source>
        <dbReference type="SAM" id="Phobius"/>
    </source>
</evidence>